<keyword evidence="3" id="KW-1185">Reference proteome</keyword>
<keyword evidence="1" id="KW-0472">Membrane</keyword>
<protein>
    <submittedName>
        <fullName evidence="2">Uncharacterized protein</fullName>
    </submittedName>
</protein>
<evidence type="ECO:0000313" key="3">
    <source>
        <dbReference type="Proteomes" id="UP001059824"/>
    </source>
</evidence>
<dbReference type="RefSeq" id="WP_260764289.1">
    <property type="nucleotide sequence ID" value="NZ_CP045921.1"/>
</dbReference>
<accession>A0A857MTK8</accession>
<evidence type="ECO:0000256" key="1">
    <source>
        <dbReference type="SAM" id="Phobius"/>
    </source>
</evidence>
<keyword evidence="1" id="KW-0812">Transmembrane</keyword>
<evidence type="ECO:0000313" key="2">
    <source>
        <dbReference type="EMBL" id="QHN42757.1"/>
    </source>
</evidence>
<sequence>MHTFLVILHVTTMVASMTLMSGAIGLGIFGKRQAVRAASYGMGATLVGFGSGLLLMLAAPLTLKCAMLTSYLLAVSVLYYAGYGAGNVAKARFVRQNN</sequence>
<name>A0A857MTK8_9BACT</name>
<dbReference type="AlphaFoldDB" id="A0A857MTK8"/>
<proteinExistence type="predicted"/>
<dbReference type="KEGG" id="mama:GII36_02725"/>
<feature type="transmembrane region" description="Helical" evidence="1">
    <location>
        <begin position="41"/>
        <end position="62"/>
    </location>
</feature>
<reference evidence="2" key="1">
    <citation type="journal article" date="2021" name="Nat. Microbiol.">
        <title>Cocultivation of an ultrasmall environmental parasitic bacterium with lytic ability against bacteria associated with wastewater foams.</title>
        <authorList>
            <person name="Batinovic S."/>
            <person name="Rose J.J.A."/>
            <person name="Ratcliffe J."/>
            <person name="Seviour R.J."/>
            <person name="Petrovski S."/>
        </authorList>
    </citation>
    <scope>NUCLEOTIDE SEQUENCE</scope>
    <source>
        <strain evidence="2">JR1</strain>
    </source>
</reference>
<keyword evidence="1" id="KW-1133">Transmembrane helix</keyword>
<feature type="transmembrane region" description="Helical" evidence="1">
    <location>
        <begin position="68"/>
        <end position="89"/>
    </location>
</feature>
<organism evidence="2 3">
    <name type="scientific">Candidatus Mycosynbacter amalyticus</name>
    <dbReference type="NCBI Taxonomy" id="2665156"/>
    <lineage>
        <taxon>Bacteria</taxon>
        <taxon>Candidatus Saccharimonadota</taxon>
        <taxon>Candidatus Saccharimonadota incertae sedis</taxon>
        <taxon>Candidatus Mycosynbacter</taxon>
    </lineage>
</organism>
<gene>
    <name evidence="2" type="ORF">GII36_02725</name>
</gene>
<dbReference type="EMBL" id="CP045921">
    <property type="protein sequence ID" value="QHN42757.1"/>
    <property type="molecule type" value="Genomic_DNA"/>
</dbReference>
<dbReference type="Proteomes" id="UP001059824">
    <property type="component" value="Chromosome"/>
</dbReference>
<feature type="transmembrane region" description="Helical" evidence="1">
    <location>
        <begin position="6"/>
        <end position="29"/>
    </location>
</feature>